<keyword evidence="4" id="KW-0648">Protein biosynthesis</keyword>
<dbReference type="GO" id="GO:0050567">
    <property type="term" value="F:glutaminyl-tRNA synthase (glutamine-hydrolyzing) activity"/>
    <property type="evidence" value="ECO:0007669"/>
    <property type="project" value="TreeGrafter"/>
</dbReference>
<proteinExistence type="predicted"/>
<dbReference type="InterPro" id="IPR017959">
    <property type="entry name" value="Asn/Gln-tRNA_amidoTrfase_suB/E"/>
</dbReference>
<dbReference type="PANTHER" id="PTHR11659:SF0">
    <property type="entry name" value="GLUTAMYL-TRNA(GLN) AMIDOTRANSFERASE SUBUNIT B, MITOCHONDRIAL"/>
    <property type="match status" value="1"/>
</dbReference>
<evidence type="ECO:0000256" key="2">
    <source>
        <dbReference type="ARBA" id="ARBA00022741"/>
    </source>
</evidence>
<evidence type="ECO:0000256" key="3">
    <source>
        <dbReference type="ARBA" id="ARBA00022840"/>
    </source>
</evidence>
<dbReference type="VEuPathDB" id="FungiDB:AAP_01870"/>
<evidence type="ECO:0000256" key="1">
    <source>
        <dbReference type="ARBA" id="ARBA00022598"/>
    </source>
</evidence>
<dbReference type="InterPro" id="IPR014746">
    <property type="entry name" value="Gln_synth/guanido_kin_cat_dom"/>
</dbReference>
<dbReference type="GO" id="GO:0030956">
    <property type="term" value="C:glutamyl-tRNA(Gln) amidotransferase complex"/>
    <property type="evidence" value="ECO:0007669"/>
    <property type="project" value="TreeGrafter"/>
</dbReference>
<name>A0A166P5T6_9EURO</name>
<keyword evidence="1" id="KW-0436">Ligase</keyword>
<dbReference type="Pfam" id="PF02934">
    <property type="entry name" value="GatB_N"/>
    <property type="match status" value="1"/>
</dbReference>
<dbReference type="GO" id="GO:0005739">
    <property type="term" value="C:mitochondrion"/>
    <property type="evidence" value="ECO:0007669"/>
    <property type="project" value="TreeGrafter"/>
</dbReference>
<sequence>MRSSLSASLHVGNALRRPAIAATAGRHTATTCRSQLSSSHLRAKCPPLTPLRSFSTNPRHLATHTDTTPPPIETPDIVPLRKQLKSEAKAKKAAKRNNGSTKKGEVQTGWELTVGIEVHAQLNTDTKLFSGASTNIDDIPNSNVALFDLAMPGSQPVS</sequence>
<dbReference type="GO" id="GO:0032543">
    <property type="term" value="P:mitochondrial translation"/>
    <property type="evidence" value="ECO:0007669"/>
    <property type="project" value="TreeGrafter"/>
</dbReference>
<dbReference type="GO" id="GO:0016740">
    <property type="term" value="F:transferase activity"/>
    <property type="evidence" value="ECO:0007669"/>
    <property type="project" value="UniProtKB-KW"/>
</dbReference>
<evidence type="ECO:0000256" key="5">
    <source>
        <dbReference type="SAM" id="MobiDB-lite"/>
    </source>
</evidence>
<comment type="caution">
    <text evidence="7">The sequence shown here is derived from an EMBL/GenBank/DDBJ whole genome shotgun (WGS) entry which is preliminary data.</text>
</comment>
<gene>
    <name evidence="7" type="ORF">AAP_01870</name>
</gene>
<dbReference type="Proteomes" id="UP000242877">
    <property type="component" value="Unassembled WGS sequence"/>
</dbReference>
<evidence type="ECO:0000313" key="7">
    <source>
        <dbReference type="EMBL" id="KZZ94570.1"/>
    </source>
</evidence>
<dbReference type="EMBL" id="AZGZ01000006">
    <property type="protein sequence ID" value="KZZ94570.1"/>
    <property type="molecule type" value="Genomic_DNA"/>
</dbReference>
<keyword evidence="2" id="KW-0547">Nucleotide-binding</keyword>
<evidence type="ECO:0000256" key="4">
    <source>
        <dbReference type="ARBA" id="ARBA00022917"/>
    </source>
</evidence>
<dbReference type="InterPro" id="IPR006075">
    <property type="entry name" value="Asn/Gln-tRNA_Trfase_suB/E_cat"/>
</dbReference>
<dbReference type="OrthoDB" id="1722066at2759"/>
<evidence type="ECO:0000313" key="8">
    <source>
        <dbReference type="Proteomes" id="UP000242877"/>
    </source>
</evidence>
<keyword evidence="3" id="KW-0067">ATP-binding</keyword>
<dbReference type="PANTHER" id="PTHR11659">
    <property type="entry name" value="GLUTAMYL-TRNA GLN AMIDOTRANSFERASE SUBUNIT B MITOCHONDRIAL AND PROKARYOTIC PET112-RELATED"/>
    <property type="match status" value="1"/>
</dbReference>
<dbReference type="AlphaFoldDB" id="A0A166P5T6"/>
<feature type="domain" description="Aspartyl/Glutamyl-tRNA(Gln) amidotransferase subunit B/E catalytic" evidence="6">
    <location>
        <begin position="113"/>
        <end position="157"/>
    </location>
</feature>
<reference evidence="7 8" key="1">
    <citation type="journal article" date="2016" name="Genome Biol. Evol.">
        <title>Divergent and convergent evolution of fungal pathogenicity.</title>
        <authorList>
            <person name="Shang Y."/>
            <person name="Xiao G."/>
            <person name="Zheng P."/>
            <person name="Cen K."/>
            <person name="Zhan S."/>
            <person name="Wang C."/>
        </authorList>
    </citation>
    <scope>NUCLEOTIDE SEQUENCE [LARGE SCALE GENOMIC DNA]</scope>
    <source>
        <strain evidence="7 8">ARSEF 7405</strain>
    </source>
</reference>
<feature type="region of interest" description="Disordered" evidence="5">
    <location>
        <begin position="47"/>
        <end position="76"/>
    </location>
</feature>
<dbReference type="GO" id="GO:0005524">
    <property type="term" value="F:ATP binding"/>
    <property type="evidence" value="ECO:0007669"/>
    <property type="project" value="UniProtKB-KW"/>
</dbReference>
<protein>
    <submittedName>
        <fullName evidence="7">Aspartyl/glutamyl-tRNA(Asn/Gln) amidotransferase subunit B</fullName>
    </submittedName>
</protein>
<organism evidence="7 8">
    <name type="scientific">Ascosphaera apis ARSEF 7405</name>
    <dbReference type="NCBI Taxonomy" id="392613"/>
    <lineage>
        <taxon>Eukaryota</taxon>
        <taxon>Fungi</taxon>
        <taxon>Dikarya</taxon>
        <taxon>Ascomycota</taxon>
        <taxon>Pezizomycotina</taxon>
        <taxon>Eurotiomycetes</taxon>
        <taxon>Eurotiomycetidae</taxon>
        <taxon>Onygenales</taxon>
        <taxon>Ascosphaeraceae</taxon>
        <taxon>Ascosphaera</taxon>
    </lineage>
</organism>
<accession>A0A166P5T6</accession>
<evidence type="ECO:0000259" key="6">
    <source>
        <dbReference type="Pfam" id="PF02934"/>
    </source>
</evidence>
<dbReference type="SUPFAM" id="SSF55931">
    <property type="entry name" value="Glutamine synthetase/guanido kinase"/>
    <property type="match status" value="1"/>
</dbReference>
<dbReference type="GO" id="GO:0070681">
    <property type="term" value="P:glutaminyl-tRNAGln biosynthesis via transamidation"/>
    <property type="evidence" value="ECO:0007669"/>
    <property type="project" value="TreeGrafter"/>
</dbReference>
<keyword evidence="8" id="KW-1185">Reference proteome</keyword>
<keyword evidence="7" id="KW-0808">Transferase</keyword>